<evidence type="ECO:0000256" key="1">
    <source>
        <dbReference type="ARBA" id="ARBA00023125"/>
    </source>
</evidence>
<protein>
    <submittedName>
        <fullName evidence="4">Helix-turn-helix transcriptional regulator</fullName>
    </submittedName>
</protein>
<dbReference type="SUPFAM" id="SSF47413">
    <property type="entry name" value="lambda repressor-like DNA-binding domains"/>
    <property type="match status" value="1"/>
</dbReference>
<dbReference type="EMBL" id="JAMDKF010000012">
    <property type="protein sequence ID" value="MEE6041575.1"/>
    <property type="molecule type" value="Genomic_DNA"/>
</dbReference>
<proteinExistence type="predicted"/>
<evidence type="ECO:0000313" key="5">
    <source>
        <dbReference type="Proteomes" id="UP001347884"/>
    </source>
</evidence>
<evidence type="ECO:0000313" key="4">
    <source>
        <dbReference type="EMBL" id="MEE6041575.1"/>
    </source>
</evidence>
<dbReference type="InterPro" id="IPR001387">
    <property type="entry name" value="Cro/C1-type_HTH"/>
</dbReference>
<name>A0ABU7QIK9_AVIPA</name>
<dbReference type="SMART" id="SM00530">
    <property type="entry name" value="HTH_XRE"/>
    <property type="match status" value="1"/>
</dbReference>
<keyword evidence="1" id="KW-0238">DNA-binding</keyword>
<dbReference type="Pfam" id="PF01381">
    <property type="entry name" value="HTH_3"/>
    <property type="match status" value="1"/>
</dbReference>
<dbReference type="PROSITE" id="PS50943">
    <property type="entry name" value="HTH_CROC1"/>
    <property type="match status" value="1"/>
</dbReference>
<comment type="caution">
    <text evidence="4">The sequence shown here is derived from an EMBL/GenBank/DDBJ whole genome shotgun (WGS) entry which is preliminary data.</text>
</comment>
<dbReference type="PANTHER" id="PTHR46558">
    <property type="entry name" value="TRACRIPTIONAL REGULATORY PROTEIN-RELATED-RELATED"/>
    <property type="match status" value="1"/>
</dbReference>
<dbReference type="RefSeq" id="WP_135953022.1">
    <property type="nucleotide sequence ID" value="NZ_CP081939.1"/>
</dbReference>
<accession>A0ABU7QIK9</accession>
<gene>
    <name evidence="4" type="ORF">M5S13_06710</name>
</gene>
<evidence type="ECO:0000259" key="3">
    <source>
        <dbReference type="PROSITE" id="PS50943"/>
    </source>
</evidence>
<feature type="domain" description="HTH cro/C1-type" evidence="3">
    <location>
        <begin position="7"/>
        <end position="61"/>
    </location>
</feature>
<dbReference type="Proteomes" id="UP001347884">
    <property type="component" value="Unassembled WGS sequence"/>
</dbReference>
<keyword evidence="5" id="KW-1185">Reference proteome</keyword>
<dbReference type="CDD" id="cd00093">
    <property type="entry name" value="HTH_XRE"/>
    <property type="match status" value="1"/>
</dbReference>
<sequence>MNIHSKIKKLREDNHWSQEDMAEKMNMSLNGYAKIERGETKLYLEKLEQIAQIFNIDVVDLMNTNEKAICFVIGENSSHLSSNYYASNEALTIEIEKLKLSLTHSQQLLEQKENEIQLLKDMIDLLKEYNK</sequence>
<organism evidence="4 5">
    <name type="scientific">Avibacterium paragallinarum</name>
    <name type="common">Haemophilus gallinarum</name>
    <dbReference type="NCBI Taxonomy" id="728"/>
    <lineage>
        <taxon>Bacteria</taxon>
        <taxon>Pseudomonadati</taxon>
        <taxon>Pseudomonadota</taxon>
        <taxon>Gammaproteobacteria</taxon>
        <taxon>Pasteurellales</taxon>
        <taxon>Pasteurellaceae</taxon>
        <taxon>Avibacterium</taxon>
    </lineage>
</organism>
<keyword evidence="2" id="KW-0175">Coiled coil</keyword>
<dbReference type="InterPro" id="IPR010982">
    <property type="entry name" value="Lambda_DNA-bd_dom_sf"/>
</dbReference>
<evidence type="ECO:0000256" key="2">
    <source>
        <dbReference type="SAM" id="Coils"/>
    </source>
</evidence>
<feature type="coiled-coil region" evidence="2">
    <location>
        <begin position="95"/>
        <end position="129"/>
    </location>
</feature>
<dbReference type="Gene3D" id="1.10.260.40">
    <property type="entry name" value="lambda repressor-like DNA-binding domains"/>
    <property type="match status" value="1"/>
</dbReference>
<dbReference type="PANTHER" id="PTHR46558:SF4">
    <property type="entry name" value="DNA-BIDING PHAGE PROTEIN"/>
    <property type="match status" value="1"/>
</dbReference>
<reference evidence="4 5" key="1">
    <citation type="journal article" date="2022" name="Front. Microbiol.">
        <title>Commensal bacteria contribute to the growth of multidrug-resistant Avibacterium paragallinarum in chickens.</title>
        <authorList>
            <person name="Zhu J."/>
            <person name="Chen Y."/>
            <person name="Wu Y."/>
            <person name="Wang Y."/>
            <person name="Zhu K."/>
        </authorList>
    </citation>
    <scope>NUCLEOTIDE SEQUENCE [LARGE SCALE GENOMIC DNA]</scope>
    <source>
        <strain evidence="4 5">AV25</strain>
    </source>
</reference>